<organism evidence="2 3">
    <name type="scientific">Puccinia graminis f. sp. tritici</name>
    <dbReference type="NCBI Taxonomy" id="56615"/>
    <lineage>
        <taxon>Eukaryota</taxon>
        <taxon>Fungi</taxon>
        <taxon>Dikarya</taxon>
        <taxon>Basidiomycota</taxon>
        <taxon>Pucciniomycotina</taxon>
        <taxon>Pucciniomycetes</taxon>
        <taxon>Pucciniales</taxon>
        <taxon>Pucciniaceae</taxon>
        <taxon>Puccinia</taxon>
    </lineage>
</organism>
<comment type="caution">
    <text evidence="2">The sequence shown here is derived from an EMBL/GenBank/DDBJ whole genome shotgun (WGS) entry which is preliminary data.</text>
</comment>
<proteinExistence type="predicted"/>
<evidence type="ECO:0000313" key="3">
    <source>
        <dbReference type="Proteomes" id="UP000324748"/>
    </source>
</evidence>
<name>A0A5B0M4L9_PUCGR</name>
<keyword evidence="3" id="KW-1185">Reference proteome</keyword>
<gene>
    <name evidence="2" type="ORF">PGT21_027722</name>
</gene>
<feature type="region of interest" description="Disordered" evidence="1">
    <location>
        <begin position="30"/>
        <end position="70"/>
    </location>
</feature>
<feature type="compositionally biased region" description="Basic residues" evidence="1">
    <location>
        <begin position="50"/>
        <end position="60"/>
    </location>
</feature>
<dbReference type="Proteomes" id="UP000324748">
    <property type="component" value="Unassembled WGS sequence"/>
</dbReference>
<dbReference type="EMBL" id="VSWC01000170">
    <property type="protein sequence ID" value="KAA1072097.1"/>
    <property type="molecule type" value="Genomic_DNA"/>
</dbReference>
<dbReference type="AlphaFoldDB" id="A0A5B0M4L9"/>
<evidence type="ECO:0000256" key="1">
    <source>
        <dbReference type="SAM" id="MobiDB-lite"/>
    </source>
</evidence>
<protein>
    <submittedName>
        <fullName evidence="2">Uncharacterized protein</fullName>
    </submittedName>
</protein>
<accession>A0A5B0M4L9</accession>
<evidence type="ECO:0000313" key="2">
    <source>
        <dbReference type="EMBL" id="KAA1072097.1"/>
    </source>
</evidence>
<reference evidence="2 3" key="1">
    <citation type="submission" date="2019-05" db="EMBL/GenBank/DDBJ databases">
        <title>Emergence of the Ug99 lineage of the wheat stem rust pathogen through somatic hybridization.</title>
        <authorList>
            <person name="Li F."/>
            <person name="Upadhyaya N.M."/>
            <person name="Sperschneider J."/>
            <person name="Matny O."/>
            <person name="Nguyen-Phuc H."/>
            <person name="Mago R."/>
            <person name="Raley C."/>
            <person name="Miller M.E."/>
            <person name="Silverstein K.A.T."/>
            <person name="Henningsen E."/>
            <person name="Hirsch C.D."/>
            <person name="Visser B."/>
            <person name="Pretorius Z.A."/>
            <person name="Steffenson B.J."/>
            <person name="Schwessinger B."/>
            <person name="Dodds P.N."/>
            <person name="Figueroa M."/>
        </authorList>
    </citation>
    <scope>NUCLEOTIDE SEQUENCE [LARGE SCALE GENOMIC DNA]</scope>
    <source>
        <strain evidence="2">21-0</strain>
    </source>
</reference>
<sequence length="70" mass="7900">MFMIRGQSAAYVANAVHYSLSQRAMYKLSNHRKSARDDQAIKPAYIASASRRRSSVRYKSSHSDAIQNPP</sequence>